<dbReference type="HOGENOM" id="CLU_000123_0_0_1"/>
<feature type="region of interest" description="Disordered" evidence="1">
    <location>
        <begin position="3880"/>
        <end position="3911"/>
    </location>
</feature>
<feature type="region of interest" description="Disordered" evidence="1">
    <location>
        <begin position="1622"/>
        <end position="1641"/>
    </location>
</feature>
<dbReference type="PROSITE" id="PS50004">
    <property type="entry name" value="C2"/>
    <property type="match status" value="1"/>
</dbReference>
<name>F0W2V0_9STRA</name>
<dbReference type="SUPFAM" id="SSF81296">
    <property type="entry name" value="E set domains"/>
    <property type="match status" value="4"/>
</dbReference>
<dbReference type="EMBL" id="FR824056">
    <property type="protein sequence ID" value="CCA15386.1"/>
    <property type="molecule type" value="Genomic_DNA"/>
</dbReference>
<dbReference type="GO" id="GO:0017154">
    <property type="term" value="F:semaphorin receptor activity"/>
    <property type="evidence" value="ECO:0007669"/>
    <property type="project" value="InterPro"/>
</dbReference>
<dbReference type="GO" id="GO:0030334">
    <property type="term" value="P:regulation of cell migration"/>
    <property type="evidence" value="ECO:0007669"/>
    <property type="project" value="TreeGrafter"/>
</dbReference>
<evidence type="ECO:0000259" key="2">
    <source>
        <dbReference type="PROSITE" id="PS50004"/>
    </source>
</evidence>
<protein>
    <submittedName>
        <fullName evidence="3">Uncharacterized protein AlNc14C11G1330</fullName>
    </submittedName>
</protein>
<dbReference type="PANTHER" id="PTHR22625:SF70">
    <property type="entry name" value="PLEXIN A, ISOFORM A"/>
    <property type="match status" value="1"/>
</dbReference>
<feature type="compositionally biased region" description="Polar residues" evidence="1">
    <location>
        <begin position="4258"/>
        <end position="4277"/>
    </location>
</feature>
<feature type="region of interest" description="Disordered" evidence="1">
    <location>
        <begin position="4675"/>
        <end position="4710"/>
    </location>
</feature>
<dbReference type="InterPro" id="IPR013783">
    <property type="entry name" value="Ig-like_fold"/>
</dbReference>
<reference evidence="3" key="2">
    <citation type="submission" date="2011-02" db="EMBL/GenBank/DDBJ databases">
        <authorList>
            <person name="MacLean D."/>
        </authorList>
    </citation>
    <scope>NUCLEOTIDE SEQUENCE</scope>
</reference>
<feature type="region of interest" description="Disordered" evidence="1">
    <location>
        <begin position="4223"/>
        <end position="4242"/>
    </location>
</feature>
<dbReference type="Gene3D" id="2.60.40.150">
    <property type="entry name" value="C2 domain"/>
    <property type="match status" value="1"/>
</dbReference>
<feature type="domain" description="C2" evidence="2">
    <location>
        <begin position="3484"/>
        <end position="3614"/>
    </location>
</feature>
<feature type="compositionally biased region" description="Basic and acidic residues" evidence="1">
    <location>
        <begin position="4722"/>
        <end position="4745"/>
    </location>
</feature>
<evidence type="ECO:0000313" key="3">
    <source>
        <dbReference type="EMBL" id="CCA15386.1"/>
    </source>
</evidence>
<feature type="compositionally biased region" description="Basic and acidic residues" evidence="1">
    <location>
        <begin position="2192"/>
        <end position="2202"/>
    </location>
</feature>
<organism evidence="3">
    <name type="scientific">Albugo laibachii Nc14</name>
    <dbReference type="NCBI Taxonomy" id="890382"/>
    <lineage>
        <taxon>Eukaryota</taxon>
        <taxon>Sar</taxon>
        <taxon>Stramenopiles</taxon>
        <taxon>Oomycota</taxon>
        <taxon>Peronosporomycetes</taxon>
        <taxon>Albuginales</taxon>
        <taxon>Albuginaceae</taxon>
        <taxon>Albugo</taxon>
    </lineage>
</organism>
<dbReference type="InterPro" id="IPR002909">
    <property type="entry name" value="IPT_dom"/>
</dbReference>
<gene>
    <name evidence="3" type="primary">AlNc14C11G1330</name>
    <name evidence="3" type="ORF">ALNC14_015290</name>
</gene>
<feature type="region of interest" description="Disordered" evidence="1">
    <location>
        <begin position="4722"/>
        <end position="4764"/>
    </location>
</feature>
<dbReference type="CDD" id="cd00030">
    <property type="entry name" value="C2"/>
    <property type="match status" value="1"/>
</dbReference>
<feature type="region of interest" description="Disordered" evidence="1">
    <location>
        <begin position="4564"/>
        <end position="4587"/>
    </location>
</feature>
<dbReference type="InterPro" id="IPR000008">
    <property type="entry name" value="C2_dom"/>
</dbReference>
<dbReference type="GO" id="GO:0005886">
    <property type="term" value="C:plasma membrane"/>
    <property type="evidence" value="ECO:0007669"/>
    <property type="project" value="TreeGrafter"/>
</dbReference>
<feature type="region of interest" description="Disordered" evidence="1">
    <location>
        <begin position="4258"/>
        <end position="4297"/>
    </location>
</feature>
<dbReference type="InterPro" id="IPR031148">
    <property type="entry name" value="Plexin"/>
</dbReference>
<sequence length="4777" mass="532220">MSKTSTPRTRTIRLFLTDPSIAAASGGCKIAIHGRGFAGIAQSLKVTFSQPELDLMKNVQVNGTYRSDTIMECILPDFTQVVNNFLVKCTQYATSTDALTTSPYLVPIDMFVTLGDCISNSITITLHQEISILKVSPEYILMSTPVSICATINLTKQGTDLSQPQFTTNKGETQKLDNITALPVYVRVRSNSTKEGEASCEQIRVATWEVSSKGVYKVLFVAPLLGIGVARIQVSFTKTLFYPNDEVSLAGSRQYVVHNEVSLNSVDPPYIVYNPGKIPVIKIRGQGFVDSGEISVHFQQDNSERKQEKRADNQKIEQTTKAKMVGALHSAGEIHCTGLQSSFGVTNVYVSFNNGRQYSNEMLSILVCRERKLLGNVPRYLSLKGDALVKLYVTRLPSDHIDCWGRLREIRPSSKLYLELQGANSENSPIQILHKRVPLNFSAESYDALNTSGPVIYQFQYPSFFEKIERLVEVDRSLSDTDQCNNSDRVNQLFRNGLITFSCSVRYGSSLLAGDFDLESYIPPAITSVIHQHGPSTGDSSVFISMKHQVPNNLAIIVNFQSAFSDLSETTPGVRSNLSIHGRSASEFINQSSRIEMINHSSNYGPGHPDYTVSCSSPSWNLSSDQNSHLTLVQISYNEGYDFYPTMTRSNTMDKTSILGWKLVLAKVRSIGKVDTVREVKQDLTFLQFLYYRNPIVSMITPLSADQNGGTMLSLRGSYIIDHGHIAIVRFTSQELSKCVTGTFEDGQLRCITPPFHAGNADISITFNSEQYEKCNIPAAGTSHRSHFLYYVTPSITSCRPRCLCAHKQSILRLYGTNLVETGAITLSLHSLSTDCYKKSSRKVELPGKIEGGAIVWKSPLISRELTRQNLSISIALNGVDFMNTEISLYCFSSYKIIQADPKVAVRGLPIMLTVYLDQEVVSDVVLLRLELLCHETSIVHSHGPMQAESWEGNYIRFEFPAIDNIITPTQRLISAHVAISFDGQEYYQLGDLLQHFEVSVMPQVYNVRPLCGLYQQDTLITAQTHDLKKFADKLQLYITLEMSSQGGILNTGFVGHLETSLRLSSDVGGMLTWICPSLAKVFSRNSNTESAHLAVKSFKEESEQDGHSIVLSPRLNIQLCVNEGQHLGPLKSFRYLRLPRLISMSPSIGFVTPGCVITLEFREELDHARVLFRFTTESSKADTSCGVRDEDHPRNVLECRTPHLVSGRHTISICLNGQDFSQLRFYRPGKMESMKDDEGGASRNTDDDPETELAHFMAHNVPIHKEALSSSKNIIGSGTVEGQTTIRIHGNEFISGHPVYVRFYAALGDNDRVCGCYDPVEAKLIDSNTIECNSPPSSVPGLVEICISYNLQQFTNTLLYFEYHLAPIFKNLGDECGSAKGGTEVVVTIENEKNGLPTNRSFICPVFRFQSHGNGCVRHIRDVTALYDNLKHTMSCITPAWKGNALVQIYISLNSHPFTEFLHTGIYFVYYDHPQGSMKLLPAAGPITGGTNVLLHCGDILDADEWMVKITLDAADGKNESSVGCAVERNISTTCDEKGFVHFQTPATHFPCNAQISLYVHGINITFAHARSLHFSYYLSPIVRQISPPWIATDTAFAEIVLLADHIQDFGCSILARLKTHGTGKDSDSETSNALSKDGRRNEESITGCIVVPAQADCANVQDDIRRERGRALVRCNLSDIQIIAGYYEIEVSLNKQQFSQSAYTNANVANYSGLPCTSPNPFRVFSTPFFLATHLGPMAGGPTVTLHFSKRVGYLLAKESKCQLQFLPISRMKGESIKAIEVEKSKVDSPTALYVQAEIDHKNARIVCKAPSFRNICKVEVDIIMSYASVLSSLATVNRVNKNELTPSLTLPPPGTATCTVLHMFGSKEMDTYCTYQSPSISEVTPSCGPTRGNTLLVIQGNGIIDTGQLFVRFRSSSNERDLVLVPGRVSHSFPDGAPSKEPLITCETPSISWSECPLTPTNMENPFFQEAPIRCLGRARAHTSILLASCSLHRRNEHVRKSGEAVHTLHLTRVEINRSTVQKSKSPGSPVAKATTKAGGIPSKAFTLQESSHLVLVDFTLNAGEQFITHSVPFYYYTEPESSTIKQSPRQFPSHTTNRCGFVNRILTLKFSPQCYPSALHENFGDRIAFWFDGLPTKITSDLYDTSNILHDNEMKCHLCTFQSSHRKGTYNSPIKSWMPRPSDVNEASDTKKSMEKSLRKRDDFVNSPRIRPHDRTKPMYYIAASSSQAQEIACIVPEFLETGHVRVFFSFNAQQFIYVGDLGIHQPLYIEQHEAYRSCSCLGSENFRLKSSLSSLLYSIPAHDISNQASLNRKRKSMNNVIRSRATKEMLSKEKELFSSDARGIQLNTWRKKTYQEIRVQIALAKSENEYGKEKEFQKRIVVSVCRTTIDHVISSKTVDEEGKCVFESSDWTRDIHLRAQVILDPVCSQASFTEYSASYAEFYPEAQPSEIDDLANGKNHPIDIILLQRSTLYARNAARPIQPSLHIALKSFSADQDSSRFDVKLVIAHENSISLDDLFNHSGKNNEIFCRKESYNDAAIDSVKLDVSKLPSSSFVIGVAFRFDSPPSELNWLTLKRDLHVIVFDRCTTFAYFTLEKILIPHDAKADVKSCIWIVAKGSVADKSSLRLLKLDEFRSSWTNLAEGGATTTSGEVIVDSVFLNDSSLPSREQSDGLESIMVQFSGSNALSKFSIEVPGTLILPEQSSLSTLATEEQKNTTGDELIEISCVPPSTLSDGYVSVLIVFQGVRFSNTLLYQCYDPRKWAVRNVTPSLIVHGSSSALLRLKGDQFIDTGKISARIVDLTQSQFLDVRADMERTWSIYIRSVCVRQATDPRLSDCGLAKELSNSTGGGFGATLVETTPSSVRMAATSIKNSALRRLELVLSITCGTRKVVSSSSREVNMSMEGSIIDLITPTLFWDDLFELQADDLDQSLIISLKVKDGVNSCGSSTGTISELSRSILSIKDLASNELCQKTVPMHEYFKPLLAVSNTQRYWKSSLELDLAVQLSLPLPNSSCISCRPDLSSSSINIDPEFIEPYPLYVQIFGENDYLMSADTRNVEVRAPDTDSSNSDYAVAQGSTVYLYRFPEIHETTPCVLPRSTGGYLCIRGSEFILKAQENVVIRLFGCKSAPEDENDILYPTALLESINAIRQPHDGTRDFLIIDIVGVVTSPTEMNCEIPARLSTFRVFYRISLDGGITFNQASRASQFLLFSVDKIDPCAGPVTGKTYAALCGSNINACLSLLSPWMRIAHVRLKWMKNGRELERKVITAEHYPPEDVVYFHTLQSRFRLDNLSLQIELCLGSLLQSTPIKQDLTLESSSSDEIQKMESTPWKFSLDGASFYTYRSPSIKSVNPVVNLLPGITGLEMVVQGLDEMGISRLSHLFRARFRCRGQMQTSGLALHTGGKLSTIIPRFNVRNALSVELVLETSKHKTHNKLLRLDTKFQDREITSESDYQVQMYRVNSTVRKPQRLKANYMKRSEYIPAAKSLTLWTRKSGLMISVLRGRKFRPPEKGTCNSFVIINCGKKQQLRTTRRDGSFDPVWNEVLEFDATCLDTAHDIANDGKPMQEVMLYISIYNQVNDQHCETLGSVDIFLSRVIGSFAFRGWFSIHRSSSKYQSQKINDVSALNILPSGSTPNASQNFGMLELSIIFVPQDPPKRSYAMQLAASKTLSSASKSHSRSPSTFLKRDSELHTAASRLNNQFVPARVQTANKKENKGRNISDNEQLARIFTSNLSNLSAAIPTEISAEIALNGQDFSSLVPSQCYMIPPPLIAGMEPGLISMNGGTTLTITGMNFVATGNIKVAFSLLNSGSASLDCVAIVNAKYRSNSVITCMTPSFIDRTDKRMIIYLYISLNGFDFDCIKLPRNSFPPGNLTQAHEPDVNQHESRQKRSTSKTEKLPLSWDDGRYGRHRYTLDTQALDSNDLSHQENTLVESHSPILQQQLILYPRPEIDMIQYVDGPDCLILRIIGRNFIDSASAIASFALVDNPKDQHSSSLQVKSETESECQIPESVGHGILVFVKISFNGQEYISYEKPLIAQHRTRIFRLIPSWISLKSLMRSEESDAEKVCLKLPGINMLPPKPSLEANNALVSFQMEKQIFFSAAMISDNEVQCLIPNDVIQSADTAFQHAITESMEDKASFVISILVDFSPNGRSFIGKPLIFSIHKEPPLLSSITPSNGPIFGGSTLTIDGEGFINTGEMSIRFSLLHLVPSADPEEKKEDRRNLPTSPRETCFGMRRVTSLTTATTRILSPKKQQVGNRETTSEVAKQNDSESTKKKTPSSTKKTDTVSFPARFISSTCITCTTSSFLSEGIYQVSVTLNNLEYSEVNNSTKFLVWQSWQRKRQMLAGVIASDTSSTLISRLRADAQRDQTLEPLPHDDSTPTKPEQNKNNDIISHEKKLVGLLGEVLALCDDDLLALSNAENNENSAEYVSPAIHQLTFTSLYFVRTQDSLVEVMRNFSVSSAMKLQCEKPPETSAAPCEDVMRESSEPLENMHQVISRDVFLKVMQHHFPRSPKSAQDRLWLLIKQQQKQNTKEDDQLNLKKKKTVVARVHTSAESSQLERNEPGPASYDPSYSNVEIRQPSALIMPKAATNVIQSTSPPIESIDHENSVKFIKPRIPQIFISKRNHITSWCNPIPKPWNHRESDMILRRDNRSPAKVQASQMCISASSAKKVRCPERPLRSDQNSPRSNRGTIAGRIIVNKDADIIAQEKQKQTDYPKSEDAGSERKDMGDTNHTVAKKRKTRPADTPFLQDIAPMYTRFLRR</sequence>
<reference evidence="3" key="1">
    <citation type="journal article" date="2011" name="PLoS Biol.">
        <title>Gene gain and loss during evolution of obligate parasitism in the white rust pathogen of Arabidopsis thaliana.</title>
        <authorList>
            <person name="Kemen E."/>
            <person name="Gardiner A."/>
            <person name="Schultz-Larsen T."/>
            <person name="Kemen A.C."/>
            <person name="Balmuth A.L."/>
            <person name="Robert-Seilaniantz A."/>
            <person name="Bailey K."/>
            <person name="Holub E."/>
            <person name="Studholme D.J."/>
            <person name="Maclean D."/>
            <person name="Jones J.D."/>
        </authorList>
    </citation>
    <scope>NUCLEOTIDE SEQUENCE</scope>
</reference>
<feature type="compositionally biased region" description="Basic and acidic residues" evidence="1">
    <location>
        <begin position="4225"/>
        <end position="4234"/>
    </location>
</feature>
<dbReference type="InterPro" id="IPR014756">
    <property type="entry name" value="Ig_E-set"/>
</dbReference>
<dbReference type="SMART" id="SM00429">
    <property type="entry name" value="IPT"/>
    <property type="match status" value="3"/>
</dbReference>
<proteinExistence type="predicted"/>
<feature type="compositionally biased region" description="Polar residues" evidence="1">
    <location>
        <begin position="4695"/>
        <end position="4705"/>
    </location>
</feature>
<dbReference type="Pfam" id="PF01833">
    <property type="entry name" value="TIG"/>
    <property type="match status" value="3"/>
</dbReference>
<dbReference type="PANTHER" id="PTHR22625">
    <property type="entry name" value="PLEXIN"/>
    <property type="match status" value="1"/>
</dbReference>
<dbReference type="SMART" id="SM00239">
    <property type="entry name" value="C2"/>
    <property type="match status" value="1"/>
</dbReference>
<dbReference type="SUPFAM" id="SSF49562">
    <property type="entry name" value="C2 domain (Calcium/lipid-binding domain, CaLB)"/>
    <property type="match status" value="1"/>
</dbReference>
<dbReference type="GO" id="GO:0002116">
    <property type="term" value="C:semaphorin receptor complex"/>
    <property type="evidence" value="ECO:0007669"/>
    <property type="project" value="TreeGrafter"/>
</dbReference>
<dbReference type="Pfam" id="PF00168">
    <property type="entry name" value="C2"/>
    <property type="match status" value="1"/>
</dbReference>
<accession>F0W2V0</accession>
<feature type="compositionally biased region" description="Basic and acidic residues" evidence="1">
    <location>
        <begin position="3886"/>
        <end position="3911"/>
    </location>
</feature>
<feature type="region of interest" description="Disordered" evidence="1">
    <location>
        <begin position="4378"/>
        <end position="4403"/>
    </location>
</feature>
<feature type="region of interest" description="Disordered" evidence="1">
    <location>
        <begin position="2176"/>
        <end position="2202"/>
    </location>
</feature>
<dbReference type="InterPro" id="IPR035892">
    <property type="entry name" value="C2_domain_sf"/>
</dbReference>
<dbReference type="CDD" id="cd00102">
    <property type="entry name" value="IPT"/>
    <property type="match status" value="4"/>
</dbReference>
<evidence type="ECO:0000256" key="1">
    <source>
        <dbReference type="SAM" id="MobiDB-lite"/>
    </source>
</evidence>
<dbReference type="Gene3D" id="2.60.40.10">
    <property type="entry name" value="Immunoglobulins"/>
    <property type="match status" value="4"/>
</dbReference>